<dbReference type="OrthoDB" id="2276969at2759"/>
<feature type="non-terminal residue" evidence="1">
    <location>
        <position position="1"/>
    </location>
</feature>
<protein>
    <submittedName>
        <fullName evidence="1">Uncharacterized protein</fullName>
    </submittedName>
</protein>
<name>A0A367JC49_RHIAZ</name>
<accession>A0A367JC49</accession>
<dbReference type="EMBL" id="PJQL01001641">
    <property type="protein sequence ID" value="RCH87514.1"/>
    <property type="molecule type" value="Genomic_DNA"/>
</dbReference>
<evidence type="ECO:0000313" key="2">
    <source>
        <dbReference type="Proteomes" id="UP000252139"/>
    </source>
</evidence>
<dbReference type="AlphaFoldDB" id="A0A367JC49"/>
<evidence type="ECO:0000313" key="1">
    <source>
        <dbReference type="EMBL" id="RCH87514.1"/>
    </source>
</evidence>
<keyword evidence="2" id="KW-1185">Reference proteome</keyword>
<organism evidence="1 2">
    <name type="scientific">Rhizopus azygosporus</name>
    <name type="common">Rhizopus microsporus var. azygosporus</name>
    <dbReference type="NCBI Taxonomy" id="86630"/>
    <lineage>
        <taxon>Eukaryota</taxon>
        <taxon>Fungi</taxon>
        <taxon>Fungi incertae sedis</taxon>
        <taxon>Mucoromycota</taxon>
        <taxon>Mucoromycotina</taxon>
        <taxon>Mucoromycetes</taxon>
        <taxon>Mucorales</taxon>
        <taxon>Mucorineae</taxon>
        <taxon>Rhizopodaceae</taxon>
        <taxon>Rhizopus</taxon>
    </lineage>
</organism>
<sequence length="199" mass="22734">RVALTRKKENDWLVGDVNVSQLFGEFKNECSDSNTRCGYKDGPYQYIMQATWQMMHTEIICGHRFNLLDQSTGNAIKSTLIQYRGGHISKAVARMNLIQLAIRLPDPDKKVALCVEAIIKSSNDLNRTIESEVELGADVIHPFMQVLFVGDDEQRHTKCGDITIQCKRPDYIVEKLKSGIFPLYKTYKISINLFSMHTF</sequence>
<gene>
    <name evidence="1" type="ORF">CU097_009875</name>
</gene>
<proteinExistence type="predicted"/>
<dbReference type="Proteomes" id="UP000252139">
    <property type="component" value="Unassembled WGS sequence"/>
</dbReference>
<reference evidence="1 2" key="1">
    <citation type="journal article" date="2018" name="G3 (Bethesda)">
        <title>Phylogenetic and Phylogenomic Definition of Rhizopus Species.</title>
        <authorList>
            <person name="Gryganskyi A.P."/>
            <person name="Golan J."/>
            <person name="Dolatabadi S."/>
            <person name="Mondo S."/>
            <person name="Robb S."/>
            <person name="Idnurm A."/>
            <person name="Muszewska A."/>
            <person name="Steczkiewicz K."/>
            <person name="Masonjones S."/>
            <person name="Liao H.L."/>
            <person name="Gajdeczka M.T."/>
            <person name="Anike F."/>
            <person name="Vuek A."/>
            <person name="Anishchenko I.M."/>
            <person name="Voigt K."/>
            <person name="de Hoog G.S."/>
            <person name="Smith M.E."/>
            <person name="Heitman J."/>
            <person name="Vilgalys R."/>
            <person name="Stajich J.E."/>
        </authorList>
    </citation>
    <scope>NUCLEOTIDE SEQUENCE [LARGE SCALE GENOMIC DNA]</scope>
    <source>
        <strain evidence="1 2">CBS 357.93</strain>
    </source>
</reference>
<comment type="caution">
    <text evidence="1">The sequence shown here is derived from an EMBL/GenBank/DDBJ whole genome shotgun (WGS) entry which is preliminary data.</text>
</comment>